<organism evidence="2 3">
    <name type="scientific">Liparis tanakae</name>
    <name type="common">Tanaka's snailfish</name>
    <dbReference type="NCBI Taxonomy" id="230148"/>
    <lineage>
        <taxon>Eukaryota</taxon>
        <taxon>Metazoa</taxon>
        <taxon>Chordata</taxon>
        <taxon>Craniata</taxon>
        <taxon>Vertebrata</taxon>
        <taxon>Euteleostomi</taxon>
        <taxon>Actinopterygii</taxon>
        <taxon>Neopterygii</taxon>
        <taxon>Teleostei</taxon>
        <taxon>Neoteleostei</taxon>
        <taxon>Acanthomorphata</taxon>
        <taxon>Eupercaria</taxon>
        <taxon>Perciformes</taxon>
        <taxon>Cottioidei</taxon>
        <taxon>Cottales</taxon>
        <taxon>Liparidae</taxon>
        <taxon>Liparis</taxon>
    </lineage>
</organism>
<evidence type="ECO:0000256" key="1">
    <source>
        <dbReference type="SAM" id="MobiDB-lite"/>
    </source>
</evidence>
<dbReference type="Proteomes" id="UP000314294">
    <property type="component" value="Unassembled WGS sequence"/>
</dbReference>
<keyword evidence="3" id="KW-1185">Reference proteome</keyword>
<gene>
    <name evidence="2" type="ORF">EYF80_044841</name>
</gene>
<reference evidence="2 3" key="1">
    <citation type="submission" date="2019-03" db="EMBL/GenBank/DDBJ databases">
        <title>First draft genome of Liparis tanakae, snailfish: a comprehensive survey of snailfish specific genes.</title>
        <authorList>
            <person name="Kim W."/>
            <person name="Song I."/>
            <person name="Jeong J.-H."/>
            <person name="Kim D."/>
            <person name="Kim S."/>
            <person name="Ryu S."/>
            <person name="Song J.Y."/>
            <person name="Lee S.K."/>
        </authorList>
    </citation>
    <scope>NUCLEOTIDE SEQUENCE [LARGE SCALE GENOMIC DNA]</scope>
    <source>
        <tissue evidence="2">Muscle</tissue>
    </source>
</reference>
<dbReference type="AlphaFoldDB" id="A0A4Z2FUU8"/>
<sequence length="69" mass="7041">MGEGTWPKGTIGALQPPVKSATAGQMGSGCCEDHEASEWKSNNTRGSVPPDALVGVGKNSTGDKDLLNV</sequence>
<name>A0A4Z2FUU8_9TELE</name>
<protein>
    <submittedName>
        <fullName evidence="2">Uncharacterized protein</fullName>
    </submittedName>
</protein>
<evidence type="ECO:0000313" key="2">
    <source>
        <dbReference type="EMBL" id="TNN44949.1"/>
    </source>
</evidence>
<dbReference type="EMBL" id="SRLO01000875">
    <property type="protein sequence ID" value="TNN44949.1"/>
    <property type="molecule type" value="Genomic_DNA"/>
</dbReference>
<comment type="caution">
    <text evidence="2">The sequence shown here is derived from an EMBL/GenBank/DDBJ whole genome shotgun (WGS) entry which is preliminary data.</text>
</comment>
<accession>A0A4Z2FUU8</accession>
<feature type="region of interest" description="Disordered" evidence="1">
    <location>
        <begin position="1"/>
        <end position="69"/>
    </location>
</feature>
<evidence type="ECO:0000313" key="3">
    <source>
        <dbReference type="Proteomes" id="UP000314294"/>
    </source>
</evidence>
<proteinExistence type="predicted"/>